<dbReference type="EMBL" id="UINC01001082">
    <property type="protein sequence ID" value="SUZ70125.1"/>
    <property type="molecule type" value="Genomic_DNA"/>
</dbReference>
<reference evidence="1" key="1">
    <citation type="submission" date="2018-05" db="EMBL/GenBank/DDBJ databases">
        <authorList>
            <person name="Lanie J.A."/>
            <person name="Ng W.-L."/>
            <person name="Kazmierczak K.M."/>
            <person name="Andrzejewski T.M."/>
            <person name="Davidsen T.M."/>
            <person name="Wayne K.J."/>
            <person name="Tettelin H."/>
            <person name="Glass J.I."/>
            <person name="Rusch D."/>
            <person name="Podicherti R."/>
            <person name="Tsui H.-C.T."/>
            <person name="Winkler M.E."/>
        </authorList>
    </citation>
    <scope>NUCLEOTIDE SEQUENCE</scope>
</reference>
<dbReference type="InterPro" id="IPR009000">
    <property type="entry name" value="Transl_B-barrel_sf"/>
</dbReference>
<evidence type="ECO:0008006" key="2">
    <source>
        <dbReference type="Google" id="ProtNLM"/>
    </source>
</evidence>
<proteinExistence type="predicted"/>
<dbReference type="SUPFAM" id="SSF50447">
    <property type="entry name" value="Translation proteins"/>
    <property type="match status" value="1"/>
</dbReference>
<dbReference type="Gene3D" id="2.40.30.10">
    <property type="entry name" value="Translation factors"/>
    <property type="match status" value="1"/>
</dbReference>
<dbReference type="AlphaFoldDB" id="A0A381PSY6"/>
<accession>A0A381PSY6</accession>
<evidence type="ECO:0000313" key="1">
    <source>
        <dbReference type="EMBL" id="SUZ70125.1"/>
    </source>
</evidence>
<name>A0A381PSY6_9ZZZZ</name>
<gene>
    <name evidence="1" type="ORF">METZ01_LOCUS22979</name>
</gene>
<sequence>MAERQIGTVTHYFGKPRVGIVALTGRVAIGDRLRFLGHGADFQQKVKSMQVDHAAVETASARTEVGIRVGQRVREGTEVYKVAGGSEGWFARLKGVFTG</sequence>
<organism evidence="1">
    <name type="scientific">marine metagenome</name>
    <dbReference type="NCBI Taxonomy" id="408172"/>
    <lineage>
        <taxon>unclassified sequences</taxon>
        <taxon>metagenomes</taxon>
        <taxon>ecological metagenomes</taxon>
    </lineage>
</organism>
<protein>
    <recommendedName>
        <fullName evidence="2">Translation elongation factor EFTu-like domain-containing protein</fullName>
    </recommendedName>
</protein>